<dbReference type="Proteomes" id="UP001501411">
    <property type="component" value="Unassembled WGS sequence"/>
</dbReference>
<sequence>MTGRKNTYHHKAGHIYHMFLPLWWVVVLELLMANVSAQQQQPIDQVISTYKSEKLFDFDANDSVRVSISLLKNTKDEPQLYTAFLSTGVCSDGLCKPVNIQLYWGLLGNFYTYQTPEGQGLTKFDHEPFSPKDHRMLHTILADTSSLLRDYYVEDLIDPNITRSSKTLDGVTGATNTNFKDASVPGALYTVYTLWHFVNGSIRHRLLAHTASMLSDTLIRQLLTSDNSAYQRFMIAHLTEQQAITFQRLLIELIHRSKDEYVPHFALDKLPQKTWQDPKLYNQFVGFLPEVSLPVQTAILTKLTNTPVDTKGSSLLQHYLQETKPSDVQQKLIKEILNNRN</sequence>
<reference evidence="3" key="1">
    <citation type="journal article" date="2019" name="Int. J. Syst. Evol. Microbiol.">
        <title>The Global Catalogue of Microorganisms (GCM) 10K type strain sequencing project: providing services to taxonomists for standard genome sequencing and annotation.</title>
        <authorList>
            <consortium name="The Broad Institute Genomics Platform"/>
            <consortium name="The Broad Institute Genome Sequencing Center for Infectious Disease"/>
            <person name="Wu L."/>
            <person name="Ma J."/>
        </authorList>
    </citation>
    <scope>NUCLEOTIDE SEQUENCE [LARGE SCALE GENOMIC DNA]</scope>
    <source>
        <strain evidence="3">JCM 18200</strain>
    </source>
</reference>
<keyword evidence="1" id="KW-1133">Transmembrane helix</keyword>
<protein>
    <submittedName>
        <fullName evidence="2">Uncharacterized protein</fullName>
    </submittedName>
</protein>
<name>A0ABP9BXK3_9SPHI</name>
<gene>
    <name evidence="2" type="ORF">GCM10023231_31440</name>
</gene>
<evidence type="ECO:0000313" key="3">
    <source>
        <dbReference type="Proteomes" id="UP001501411"/>
    </source>
</evidence>
<proteinExistence type="predicted"/>
<keyword evidence="1" id="KW-0812">Transmembrane</keyword>
<keyword evidence="3" id="KW-1185">Reference proteome</keyword>
<feature type="transmembrane region" description="Helical" evidence="1">
    <location>
        <begin position="12"/>
        <end position="33"/>
    </location>
</feature>
<dbReference type="EMBL" id="BAABIQ010000041">
    <property type="protein sequence ID" value="GAA4800380.1"/>
    <property type="molecule type" value="Genomic_DNA"/>
</dbReference>
<keyword evidence="1" id="KW-0472">Membrane</keyword>
<evidence type="ECO:0000313" key="2">
    <source>
        <dbReference type="EMBL" id="GAA4800380.1"/>
    </source>
</evidence>
<accession>A0ABP9BXK3</accession>
<organism evidence="2 3">
    <name type="scientific">Olivibacter ginsenosidimutans</name>
    <dbReference type="NCBI Taxonomy" id="1176537"/>
    <lineage>
        <taxon>Bacteria</taxon>
        <taxon>Pseudomonadati</taxon>
        <taxon>Bacteroidota</taxon>
        <taxon>Sphingobacteriia</taxon>
        <taxon>Sphingobacteriales</taxon>
        <taxon>Sphingobacteriaceae</taxon>
        <taxon>Olivibacter</taxon>
    </lineage>
</organism>
<evidence type="ECO:0000256" key="1">
    <source>
        <dbReference type="SAM" id="Phobius"/>
    </source>
</evidence>
<comment type="caution">
    <text evidence="2">The sequence shown here is derived from an EMBL/GenBank/DDBJ whole genome shotgun (WGS) entry which is preliminary data.</text>
</comment>